<dbReference type="Pfam" id="PF01156">
    <property type="entry name" value="IU_nuc_hydro"/>
    <property type="match status" value="1"/>
</dbReference>
<feature type="domain" description="Inosine/uridine-preferring nucleoside hydrolase" evidence="4">
    <location>
        <begin position="52"/>
        <end position="308"/>
    </location>
</feature>
<reference evidence="6" key="2">
    <citation type="submission" date="2023-07" db="EMBL/GenBank/DDBJ databases">
        <authorList>
            <person name="Jung D.-H."/>
        </authorList>
    </citation>
    <scope>NUCLEOTIDE SEQUENCE [LARGE SCALE GENOMIC DNA]</scope>
    <source>
        <strain evidence="6">JA-25</strain>
    </source>
</reference>
<dbReference type="InterPro" id="IPR001910">
    <property type="entry name" value="Inosine/uridine_hydrolase_dom"/>
</dbReference>
<evidence type="ECO:0000256" key="2">
    <source>
        <dbReference type="ARBA" id="ARBA00023295"/>
    </source>
</evidence>
<dbReference type="Proteomes" id="UP000606008">
    <property type="component" value="Unassembled WGS sequence"/>
</dbReference>
<dbReference type="GO" id="GO:0016787">
    <property type="term" value="F:hydrolase activity"/>
    <property type="evidence" value="ECO:0007669"/>
    <property type="project" value="UniProtKB-KW"/>
</dbReference>
<name>A0ABX0QKM4_9BACT</name>
<evidence type="ECO:0000256" key="3">
    <source>
        <dbReference type="SAM" id="SignalP"/>
    </source>
</evidence>
<organism evidence="5 6">
    <name type="scientific">Fibrivirga algicola</name>
    <dbReference type="NCBI Taxonomy" id="2950420"/>
    <lineage>
        <taxon>Bacteria</taxon>
        <taxon>Pseudomonadati</taxon>
        <taxon>Bacteroidota</taxon>
        <taxon>Cytophagia</taxon>
        <taxon>Cytophagales</taxon>
        <taxon>Spirosomataceae</taxon>
        <taxon>Fibrivirga</taxon>
    </lineage>
</organism>
<dbReference type="PANTHER" id="PTHR12304:SF4">
    <property type="entry name" value="URIDINE NUCLEOSIDASE"/>
    <property type="match status" value="1"/>
</dbReference>
<keyword evidence="1 5" id="KW-0378">Hydrolase</keyword>
<protein>
    <submittedName>
        <fullName evidence="5">Nucleoside hydrolase</fullName>
    </submittedName>
</protein>
<keyword evidence="6" id="KW-1185">Reference proteome</keyword>
<dbReference type="Gene3D" id="3.90.245.10">
    <property type="entry name" value="Ribonucleoside hydrolase-like"/>
    <property type="match status" value="1"/>
</dbReference>
<evidence type="ECO:0000313" key="5">
    <source>
        <dbReference type="EMBL" id="NID11796.1"/>
    </source>
</evidence>
<keyword evidence="2" id="KW-0326">Glycosidase</keyword>
<evidence type="ECO:0000313" key="6">
    <source>
        <dbReference type="Proteomes" id="UP000606008"/>
    </source>
</evidence>
<comment type="caution">
    <text evidence="5">The sequence shown here is derived from an EMBL/GenBank/DDBJ whole genome shotgun (WGS) entry which is preliminary data.</text>
</comment>
<dbReference type="RefSeq" id="WP_166692761.1">
    <property type="nucleotide sequence ID" value="NZ_WAEL01000006.1"/>
</dbReference>
<dbReference type="InterPro" id="IPR036452">
    <property type="entry name" value="Ribo_hydro-like"/>
</dbReference>
<accession>A0ABX0QKM4</accession>
<feature type="chain" id="PRO_5046600034" evidence="3">
    <location>
        <begin position="29"/>
        <end position="351"/>
    </location>
</feature>
<dbReference type="EMBL" id="WAEL01000006">
    <property type="protein sequence ID" value="NID11796.1"/>
    <property type="molecule type" value="Genomic_DNA"/>
</dbReference>
<proteinExistence type="predicted"/>
<dbReference type="SUPFAM" id="SSF53590">
    <property type="entry name" value="Nucleoside hydrolase"/>
    <property type="match status" value="1"/>
</dbReference>
<sequence length="351" mass="39156">MRITAQHLALLTAAIAGTLLALPLQSLAQSTLGTSQKPTQPISQTLAQPRRIWLDTDIMVGMPDKRGAREVDDAITIMMALRHADKVQLVGISTVTYADYGYNVTQKLLGWYNKTGRKIPVYRGSDTLHDIGRETDASRAMAAALRRERMPILAIGPMTNVATVLKNHPELAKQIEEVVVCAGRTPGLPFRPGLELVTVGDYNFEMDPEAFRVLFNSGVKVVLSGYECSVYTFLGRTDLDFLARGSEGDKWLSKTLRPWQLLNKNVFGVDGFVPWDTTPLGYLTHPTYFKYHEAIPVRINTRGDDTGGTGQKPFLEVSFDYKDTPWRATYAYKTLPGFEEIVIESLKKKEL</sequence>
<evidence type="ECO:0000259" key="4">
    <source>
        <dbReference type="Pfam" id="PF01156"/>
    </source>
</evidence>
<dbReference type="InterPro" id="IPR023186">
    <property type="entry name" value="IUNH"/>
</dbReference>
<keyword evidence="3" id="KW-0732">Signal</keyword>
<reference evidence="6" key="1">
    <citation type="submission" date="2019-09" db="EMBL/GenBank/DDBJ databases">
        <authorList>
            <person name="Jung D.-H."/>
        </authorList>
    </citation>
    <scope>NUCLEOTIDE SEQUENCE [LARGE SCALE GENOMIC DNA]</scope>
    <source>
        <strain evidence="6">JA-25</strain>
    </source>
</reference>
<feature type="signal peptide" evidence="3">
    <location>
        <begin position="1"/>
        <end position="28"/>
    </location>
</feature>
<dbReference type="PANTHER" id="PTHR12304">
    <property type="entry name" value="INOSINE-URIDINE PREFERRING NUCLEOSIDE HYDROLASE"/>
    <property type="match status" value="1"/>
</dbReference>
<gene>
    <name evidence="5" type="ORF">F7231_16605</name>
</gene>
<evidence type="ECO:0000256" key="1">
    <source>
        <dbReference type="ARBA" id="ARBA00022801"/>
    </source>
</evidence>